<evidence type="ECO:0000313" key="7">
    <source>
        <dbReference type="Proteomes" id="UP000785679"/>
    </source>
</evidence>
<evidence type="ECO:0000256" key="5">
    <source>
        <dbReference type="ARBA" id="ARBA00025770"/>
    </source>
</evidence>
<comment type="subcellular location">
    <subcellularLocation>
        <location evidence="1">Nucleus</location>
    </subcellularLocation>
</comment>
<organism evidence="6 7">
    <name type="scientific">Halteria grandinella</name>
    <dbReference type="NCBI Taxonomy" id="5974"/>
    <lineage>
        <taxon>Eukaryota</taxon>
        <taxon>Sar</taxon>
        <taxon>Alveolata</taxon>
        <taxon>Ciliophora</taxon>
        <taxon>Intramacronucleata</taxon>
        <taxon>Spirotrichea</taxon>
        <taxon>Stichotrichia</taxon>
        <taxon>Sporadotrichida</taxon>
        <taxon>Halteriidae</taxon>
        <taxon>Halteria</taxon>
    </lineage>
</organism>
<dbReference type="GO" id="GO:0006351">
    <property type="term" value="P:DNA-templated transcription"/>
    <property type="evidence" value="ECO:0007669"/>
    <property type="project" value="InterPro"/>
</dbReference>
<keyword evidence="4" id="KW-0539">Nucleus</keyword>
<evidence type="ECO:0000256" key="3">
    <source>
        <dbReference type="ARBA" id="ARBA00022833"/>
    </source>
</evidence>
<dbReference type="GO" id="GO:0003677">
    <property type="term" value="F:DNA binding"/>
    <property type="evidence" value="ECO:0007669"/>
    <property type="project" value="InterPro"/>
</dbReference>
<dbReference type="Gene3D" id="2.20.28.30">
    <property type="entry name" value="RNA polymerase ii, chain L"/>
    <property type="match status" value="1"/>
</dbReference>
<accession>A0A8J8T3J7</accession>
<keyword evidence="2" id="KW-0479">Metal-binding</keyword>
<sequence>MSGGVLGDDLEQTGRELPKVSYICGGCGREQKLDKDAVIRCMHCSHRIFYKRREKKLLQYLAR</sequence>
<keyword evidence="3" id="KW-0862">Zinc</keyword>
<evidence type="ECO:0000313" key="6">
    <source>
        <dbReference type="EMBL" id="TNV81032.1"/>
    </source>
</evidence>
<dbReference type="PANTHER" id="PTHR12056:SF2">
    <property type="entry name" value="GEO11084P1"/>
    <property type="match status" value="1"/>
</dbReference>
<name>A0A8J8T3J7_HALGN</name>
<evidence type="ECO:0000256" key="4">
    <source>
        <dbReference type="ARBA" id="ARBA00023242"/>
    </source>
</evidence>
<dbReference type="PANTHER" id="PTHR12056">
    <property type="entry name" value="DNA-DIRECTED RNA POLYMERASES I, II, AND III"/>
    <property type="match status" value="1"/>
</dbReference>
<comment type="similarity">
    <text evidence="5">Belongs to the archaeal Rpo12/eukaryotic RPC10 RNA polymerase subunit family.</text>
</comment>
<evidence type="ECO:0008006" key="8">
    <source>
        <dbReference type="Google" id="ProtNLM"/>
    </source>
</evidence>
<dbReference type="AlphaFoldDB" id="A0A8J8T3J7"/>
<dbReference type="Proteomes" id="UP000785679">
    <property type="component" value="Unassembled WGS sequence"/>
</dbReference>
<dbReference type="EMBL" id="RRYP01006671">
    <property type="protein sequence ID" value="TNV81032.1"/>
    <property type="molecule type" value="Genomic_DNA"/>
</dbReference>
<dbReference type="OrthoDB" id="5585087at2759"/>
<dbReference type="Pfam" id="PF03604">
    <property type="entry name" value="Zn_ribbon_RPAB4"/>
    <property type="match status" value="1"/>
</dbReference>
<evidence type="ECO:0000256" key="1">
    <source>
        <dbReference type="ARBA" id="ARBA00004123"/>
    </source>
</evidence>
<dbReference type="SUPFAM" id="SSF63393">
    <property type="entry name" value="RNA polymerase subunits"/>
    <property type="match status" value="1"/>
</dbReference>
<dbReference type="SMART" id="SM00659">
    <property type="entry name" value="RPOLCX"/>
    <property type="match status" value="1"/>
</dbReference>
<evidence type="ECO:0000256" key="2">
    <source>
        <dbReference type="ARBA" id="ARBA00022723"/>
    </source>
</evidence>
<dbReference type="InterPro" id="IPR006591">
    <property type="entry name" value="RNAP_P/RPABC4"/>
</dbReference>
<proteinExistence type="inferred from homology"/>
<dbReference type="GO" id="GO:0003899">
    <property type="term" value="F:DNA-directed RNA polymerase activity"/>
    <property type="evidence" value="ECO:0007669"/>
    <property type="project" value="InterPro"/>
</dbReference>
<dbReference type="InterPro" id="IPR039747">
    <property type="entry name" value="RPABC4"/>
</dbReference>
<reference evidence="6" key="1">
    <citation type="submission" date="2019-06" db="EMBL/GenBank/DDBJ databases">
        <authorList>
            <person name="Zheng W."/>
        </authorList>
    </citation>
    <scope>NUCLEOTIDE SEQUENCE</scope>
    <source>
        <strain evidence="6">QDHG01</strain>
    </source>
</reference>
<dbReference type="InterPro" id="IPR029040">
    <property type="entry name" value="RPABC4/Spt4"/>
</dbReference>
<comment type="caution">
    <text evidence="6">The sequence shown here is derived from an EMBL/GenBank/DDBJ whole genome shotgun (WGS) entry which is preliminary data.</text>
</comment>
<dbReference type="GO" id="GO:0005666">
    <property type="term" value="C:RNA polymerase III complex"/>
    <property type="evidence" value="ECO:0007669"/>
    <property type="project" value="TreeGrafter"/>
</dbReference>
<protein>
    <recommendedName>
        <fullName evidence="8">DNA-directed RNA polymerase subunit P</fullName>
    </recommendedName>
</protein>
<dbReference type="GO" id="GO:0008270">
    <property type="term" value="F:zinc ion binding"/>
    <property type="evidence" value="ECO:0007669"/>
    <property type="project" value="InterPro"/>
</dbReference>
<gene>
    <name evidence="6" type="ORF">FGO68_gene14496</name>
</gene>
<dbReference type="GO" id="GO:0005665">
    <property type="term" value="C:RNA polymerase II, core complex"/>
    <property type="evidence" value="ECO:0007669"/>
    <property type="project" value="TreeGrafter"/>
</dbReference>
<keyword evidence="7" id="KW-1185">Reference proteome</keyword>
<dbReference type="GO" id="GO:0005736">
    <property type="term" value="C:RNA polymerase I complex"/>
    <property type="evidence" value="ECO:0007669"/>
    <property type="project" value="TreeGrafter"/>
</dbReference>